<dbReference type="GO" id="GO:0030170">
    <property type="term" value="F:pyridoxal phosphate binding"/>
    <property type="evidence" value="ECO:0007669"/>
    <property type="project" value="InterPro"/>
</dbReference>
<name>H0UKC5_9BACT</name>
<dbReference type="PANTHER" id="PTHR13693">
    <property type="entry name" value="CLASS II AMINOTRANSFERASE/8-AMINO-7-OXONONANOATE SYNTHASE"/>
    <property type="match status" value="1"/>
</dbReference>
<dbReference type="eggNOG" id="COG0156">
    <property type="taxonomic scope" value="Bacteria"/>
</dbReference>
<dbReference type="OrthoDB" id="9807157at2"/>
<reference evidence="4 5" key="1">
    <citation type="submission" date="2011-11" db="EMBL/GenBank/DDBJ databases">
        <title>The Noncontiguous Finished genome of Jonquetella anthropi DSM 22815.</title>
        <authorList>
            <consortium name="US DOE Joint Genome Institute (JGI-PGF)"/>
            <person name="Lucas S."/>
            <person name="Copeland A."/>
            <person name="Lapidus A."/>
            <person name="Glavina del Rio T."/>
            <person name="Dalin E."/>
            <person name="Tice H."/>
            <person name="Bruce D."/>
            <person name="Goodwin L."/>
            <person name="Pitluck S."/>
            <person name="Peters L."/>
            <person name="Mikhailova N."/>
            <person name="Held B."/>
            <person name="Kyrpides N."/>
            <person name="Mavromatis K."/>
            <person name="Ivanova N."/>
            <person name="Markowitz V."/>
            <person name="Cheng J.-F."/>
            <person name="Hugenholtz P."/>
            <person name="Woyke T."/>
            <person name="Wu D."/>
            <person name="Gronow S."/>
            <person name="Wellnitz S."/>
            <person name="Brambilla E."/>
            <person name="Klenk H.-P."/>
            <person name="Eisen J.A."/>
        </authorList>
    </citation>
    <scope>NUCLEOTIDE SEQUENCE [LARGE SCALE GENOMIC DNA]</scope>
    <source>
        <strain evidence="4 5">DSM 22815</strain>
    </source>
</reference>
<gene>
    <name evidence="4" type="ORF">JonanDRAFT_0754</name>
</gene>
<evidence type="ECO:0000256" key="1">
    <source>
        <dbReference type="ARBA" id="ARBA00001933"/>
    </source>
</evidence>
<feature type="domain" description="Aminotransferase class I/classII large" evidence="3">
    <location>
        <begin position="51"/>
        <end position="401"/>
    </location>
</feature>
<evidence type="ECO:0000259" key="3">
    <source>
        <dbReference type="Pfam" id="PF00155"/>
    </source>
</evidence>
<dbReference type="InterPro" id="IPR004839">
    <property type="entry name" value="Aminotransferase_I/II_large"/>
</dbReference>
<dbReference type="Gene3D" id="3.40.640.10">
    <property type="entry name" value="Type I PLP-dependent aspartate aminotransferase-like (Major domain)"/>
    <property type="match status" value="1"/>
</dbReference>
<protein>
    <submittedName>
        <fullName evidence="4">7-keto-8-aminopelargonate synthetase-like enzyme</fullName>
    </submittedName>
</protein>
<dbReference type="Proteomes" id="UP000003806">
    <property type="component" value="Chromosome"/>
</dbReference>
<dbReference type="HOGENOM" id="CLU_015846_11_0_0"/>
<dbReference type="InterPro" id="IPR015422">
    <property type="entry name" value="PyrdxlP-dep_Trfase_small"/>
</dbReference>
<dbReference type="SUPFAM" id="SSF53383">
    <property type="entry name" value="PLP-dependent transferases"/>
    <property type="match status" value="1"/>
</dbReference>
<dbReference type="Gene3D" id="3.90.1150.10">
    <property type="entry name" value="Aspartate Aminotransferase, domain 1"/>
    <property type="match status" value="1"/>
</dbReference>
<dbReference type="InterPro" id="IPR015424">
    <property type="entry name" value="PyrdxlP-dep_Trfase"/>
</dbReference>
<evidence type="ECO:0000256" key="2">
    <source>
        <dbReference type="ARBA" id="ARBA00022679"/>
    </source>
</evidence>
<dbReference type="AlphaFoldDB" id="H0UKC5"/>
<sequence length="406" mass="43667">MKRLESVLAADLERLSAEGRRKGREEIIVGTKPASGKFGPRFFLKGHGSKEFIRLNSNSYLGLSFRPELLAAEEKASREFGVGPGACRFISGTQAPHRDLEKKLAAFHGREDAIIFSAAYTTVGGVITSLVSPETAVISDELNHNSIINAIRLSRPQVKFVYSHNNMEDLKAKIAEAVKSGAKRLIVVTDGVFSMRGDYAPLKELVQIVHSADDSFPENAIVIMDDSHGVGAYGPTGRGTEEICGAKVDVLIGTLGKAYGVNGGYACSSKTVITYLKEHAAMYIYSNPISAGEAAAVAASLDILQSDEGKKILAHLSAVTKRFEDGLKKLGYETIEGPHPVTPMVLRDTAKTRAMVAHLLEGGVLATGMTFPVVPKGAEEIRFQINADHTEADIDKVLEVIASFPK</sequence>
<organism evidence="4 5">
    <name type="scientific">Jonquetella anthropi DSM 22815</name>
    <dbReference type="NCBI Taxonomy" id="885272"/>
    <lineage>
        <taxon>Bacteria</taxon>
        <taxon>Thermotogati</taxon>
        <taxon>Synergistota</taxon>
        <taxon>Synergistia</taxon>
        <taxon>Synergistales</taxon>
        <taxon>Dethiosulfovibrionaceae</taxon>
        <taxon>Jonquetella</taxon>
    </lineage>
</organism>
<keyword evidence="2" id="KW-0808">Transferase</keyword>
<evidence type="ECO:0000313" key="4">
    <source>
        <dbReference type="EMBL" id="EHM13134.1"/>
    </source>
</evidence>
<dbReference type="GO" id="GO:0016740">
    <property type="term" value="F:transferase activity"/>
    <property type="evidence" value="ECO:0007669"/>
    <property type="project" value="UniProtKB-KW"/>
</dbReference>
<dbReference type="STRING" id="885272.JonanDRAFT_0754"/>
<proteinExistence type="predicted"/>
<keyword evidence="5" id="KW-1185">Reference proteome</keyword>
<comment type="cofactor">
    <cofactor evidence="1">
        <name>pyridoxal 5'-phosphate</name>
        <dbReference type="ChEBI" id="CHEBI:597326"/>
    </cofactor>
</comment>
<accession>H0UKC5</accession>
<dbReference type="RefSeq" id="WP_008521064.1">
    <property type="nucleotide sequence ID" value="NZ_CM001376.1"/>
</dbReference>
<evidence type="ECO:0000313" key="5">
    <source>
        <dbReference type="Proteomes" id="UP000003806"/>
    </source>
</evidence>
<dbReference type="InterPro" id="IPR015421">
    <property type="entry name" value="PyrdxlP-dep_Trfase_major"/>
</dbReference>
<dbReference type="Pfam" id="PF00155">
    <property type="entry name" value="Aminotran_1_2"/>
    <property type="match status" value="1"/>
</dbReference>
<dbReference type="InterPro" id="IPR050087">
    <property type="entry name" value="AON_synthase_class-II"/>
</dbReference>
<dbReference type="EMBL" id="CM001376">
    <property type="protein sequence ID" value="EHM13134.1"/>
    <property type="molecule type" value="Genomic_DNA"/>
</dbReference>